<feature type="transmembrane region" description="Helical" evidence="1">
    <location>
        <begin position="63"/>
        <end position="89"/>
    </location>
</feature>
<sequence>MVAATVASAVMHLLWALYLATEGGDLAAQAAWTDFAWKHPDTAYSFAWYGGMHPASYSVLSPYLMAVFGIRTVAVVTGTLSATLTAYLLRRFRTPVALPASLWAAFALVCNSASGRVTFGLGLLFALAATIVVFTEYGTPALRAAAMVGLGLLATLSSPVAGLFLMVLAAALILTGRRRAGICLAAGPPLVVGTTSLLFPFSGVQPISLDAIVLPAIASVVAVLLCAPREWKIVRIGAAVYLAGITLTWLIPSPVGSNVERLSLLFGGMFLLPAVARAHGRARIAVLSAAFIVTASWQVVKPVDDVIHTEPADAAARHARGLIDEMKALGADDTRIEVVPLRSHWEASGLSRHFILARGWNRQVDAERHALFYEEGALTAASYRDWLHKWAVHYVVLPTQETDWSAQDEADLVEAGQPYLTEVWSDEHWRIFRVSRPTPLVDAPAKVRRVNSGQLVVDVPAAGSTLVRVSWSPWLSVTGGGGGCLARAGEFVRMDVKAPGRYTIAARYGLHRGNHCPS</sequence>
<feature type="transmembrane region" description="Helical" evidence="1">
    <location>
        <begin position="101"/>
        <end position="134"/>
    </location>
</feature>
<keyword evidence="1" id="KW-1133">Transmembrane helix</keyword>
<evidence type="ECO:0000313" key="3">
    <source>
        <dbReference type="Proteomes" id="UP000432015"/>
    </source>
</evidence>
<keyword evidence="1" id="KW-0812">Transmembrane</keyword>
<protein>
    <submittedName>
        <fullName evidence="2">MFS transporter</fullName>
    </submittedName>
</protein>
<proteinExistence type="predicted"/>
<accession>A0A7K1LBL1</accession>
<keyword evidence="1" id="KW-0472">Membrane</keyword>
<dbReference type="Proteomes" id="UP000432015">
    <property type="component" value="Unassembled WGS sequence"/>
</dbReference>
<dbReference type="AlphaFoldDB" id="A0A7K1LBL1"/>
<keyword evidence="3" id="KW-1185">Reference proteome</keyword>
<feature type="transmembrane region" description="Helical" evidence="1">
    <location>
        <begin position="146"/>
        <end position="174"/>
    </location>
</feature>
<gene>
    <name evidence="2" type="ORF">GNZ18_35275</name>
</gene>
<feature type="transmembrane region" description="Helical" evidence="1">
    <location>
        <begin position="233"/>
        <end position="252"/>
    </location>
</feature>
<name>A0A7K1LBL1_9ACTN</name>
<dbReference type="EMBL" id="WOFH01000016">
    <property type="protein sequence ID" value="MUN41810.1"/>
    <property type="molecule type" value="Genomic_DNA"/>
</dbReference>
<organism evidence="2 3">
    <name type="scientific">Actinomadura litoris</name>
    <dbReference type="NCBI Taxonomy" id="2678616"/>
    <lineage>
        <taxon>Bacteria</taxon>
        <taxon>Bacillati</taxon>
        <taxon>Actinomycetota</taxon>
        <taxon>Actinomycetes</taxon>
        <taxon>Streptosporangiales</taxon>
        <taxon>Thermomonosporaceae</taxon>
        <taxon>Actinomadura</taxon>
    </lineage>
</organism>
<evidence type="ECO:0000313" key="2">
    <source>
        <dbReference type="EMBL" id="MUN41810.1"/>
    </source>
</evidence>
<comment type="caution">
    <text evidence="2">The sequence shown here is derived from an EMBL/GenBank/DDBJ whole genome shotgun (WGS) entry which is preliminary data.</text>
</comment>
<feature type="transmembrane region" description="Helical" evidence="1">
    <location>
        <begin position="181"/>
        <end position="201"/>
    </location>
</feature>
<evidence type="ECO:0000256" key="1">
    <source>
        <dbReference type="SAM" id="Phobius"/>
    </source>
</evidence>
<feature type="transmembrane region" description="Helical" evidence="1">
    <location>
        <begin position="207"/>
        <end position="226"/>
    </location>
</feature>
<reference evidence="2 3" key="1">
    <citation type="submission" date="2019-11" db="EMBL/GenBank/DDBJ databases">
        <authorList>
            <person name="Cao P."/>
        </authorList>
    </citation>
    <scope>NUCLEOTIDE SEQUENCE [LARGE SCALE GENOMIC DNA]</scope>
    <source>
        <strain evidence="2 3">NEAU-AAG5</strain>
    </source>
</reference>